<keyword evidence="6 10" id="KW-0547">Nucleotide-binding</keyword>
<evidence type="ECO:0000313" key="14">
    <source>
        <dbReference type="EMBL" id="ODV90480.1"/>
    </source>
</evidence>
<evidence type="ECO:0000259" key="13">
    <source>
        <dbReference type="PROSITE" id="PS50011"/>
    </source>
</evidence>
<dbReference type="InterPro" id="IPR017441">
    <property type="entry name" value="Protein_kinase_ATP_BS"/>
</dbReference>
<name>A0A1E4TFE6_9ASCO</name>
<evidence type="ECO:0000256" key="7">
    <source>
        <dbReference type="ARBA" id="ARBA00022777"/>
    </source>
</evidence>
<dbReference type="GO" id="GO:0006360">
    <property type="term" value="P:transcription by RNA polymerase I"/>
    <property type="evidence" value="ECO:0007669"/>
    <property type="project" value="EnsemblFungi"/>
</dbReference>
<dbReference type="InterPro" id="IPR000719">
    <property type="entry name" value="Prot_kinase_dom"/>
</dbReference>
<evidence type="ECO:0000256" key="12">
    <source>
        <dbReference type="RuleBase" id="RU000304"/>
    </source>
</evidence>
<dbReference type="FunFam" id="1.10.510.10:FF:000624">
    <property type="entry name" value="Mitogen-activated protein kinase"/>
    <property type="match status" value="1"/>
</dbReference>
<keyword evidence="8 10" id="KW-0067">ATP-binding</keyword>
<evidence type="ECO:0000256" key="4">
    <source>
        <dbReference type="ARBA" id="ARBA00022553"/>
    </source>
</evidence>
<dbReference type="GO" id="GO:0060261">
    <property type="term" value="P:positive regulation of transcription initiation by RNA polymerase II"/>
    <property type="evidence" value="ECO:0007669"/>
    <property type="project" value="EnsemblFungi"/>
</dbReference>
<dbReference type="InterPro" id="IPR008271">
    <property type="entry name" value="Ser/Thr_kinase_AS"/>
</dbReference>
<dbReference type="GO" id="GO:0032968">
    <property type="term" value="P:positive regulation of transcription elongation by RNA polymerase II"/>
    <property type="evidence" value="ECO:0007669"/>
    <property type="project" value="EnsemblFungi"/>
</dbReference>
<sequence length="316" mass="35731">MAASANKYKLIKKLGEGTYAVVYKATDAQNNTYAVKRIKLGEFKDGIDISAIRELKFLQEIRHVNVIALYDVYSDQETLNLVLEFLVSDLEHIIQDKSLIFQTADIKAWMLMSLRGLHHCHRSYIMHRDLKPSNLLIAADGNIKIADFGLARVAAYPQEYLTPTVVTRWYRAPELLLGSRHYTESVDIWAMGAIFAELMLRTPYIPGASDFDQVELTFRVLGTPTEEIWPGVSSLPLYDDLMTKITQRHPVPPPSEISLRFMAASTAALNLLNSMLEYDPSKRPTTESALLSPYFVEELPRPTKPQNLPKPPSFSS</sequence>
<dbReference type="GO" id="GO:0006370">
    <property type="term" value="P:7-methylguanosine mRNA capping"/>
    <property type="evidence" value="ECO:0007669"/>
    <property type="project" value="EnsemblFungi"/>
</dbReference>
<dbReference type="Gene3D" id="3.30.200.20">
    <property type="entry name" value="Phosphorylase Kinase, domain 1"/>
    <property type="match status" value="1"/>
</dbReference>
<evidence type="ECO:0000256" key="10">
    <source>
        <dbReference type="PIRSR" id="PIRSR637770-2"/>
    </source>
</evidence>
<gene>
    <name evidence="14" type="ORF">CANCADRAFT_2208</name>
</gene>
<dbReference type="OrthoDB" id="1732493at2759"/>
<dbReference type="GO" id="GO:0006367">
    <property type="term" value="P:transcription initiation at RNA polymerase II promoter"/>
    <property type="evidence" value="ECO:0007669"/>
    <property type="project" value="EnsemblFungi"/>
</dbReference>
<dbReference type="EC" id="2.7.11.23" evidence="2"/>
<dbReference type="GO" id="GO:0005524">
    <property type="term" value="F:ATP binding"/>
    <property type="evidence" value="ECO:0007669"/>
    <property type="project" value="UniProtKB-UniRule"/>
</dbReference>
<evidence type="ECO:0000256" key="5">
    <source>
        <dbReference type="ARBA" id="ARBA00022679"/>
    </source>
</evidence>
<dbReference type="PROSITE" id="PS00107">
    <property type="entry name" value="PROTEIN_KINASE_ATP"/>
    <property type="match status" value="1"/>
</dbReference>
<dbReference type="SUPFAM" id="SSF56112">
    <property type="entry name" value="Protein kinase-like (PK-like)"/>
    <property type="match status" value="1"/>
</dbReference>
<dbReference type="Proteomes" id="UP000095023">
    <property type="component" value="Unassembled WGS sequence"/>
</dbReference>
<dbReference type="GO" id="GO:0140836">
    <property type="term" value="F:RNA polymerase II CTD heptapeptide repeat S5 kinase activity"/>
    <property type="evidence" value="ECO:0007669"/>
    <property type="project" value="EnsemblFungi"/>
</dbReference>
<dbReference type="Gene3D" id="1.10.510.10">
    <property type="entry name" value="Transferase(Phosphotransferase) domain 1"/>
    <property type="match status" value="1"/>
</dbReference>
<reference evidence="15" key="1">
    <citation type="submission" date="2016-02" db="EMBL/GenBank/DDBJ databases">
        <title>Comparative genomics of biotechnologically important yeasts.</title>
        <authorList>
            <consortium name="DOE Joint Genome Institute"/>
            <person name="Riley R."/>
            <person name="Haridas S."/>
            <person name="Wolfe K.H."/>
            <person name="Lopes M.R."/>
            <person name="Hittinger C.T."/>
            <person name="Goker M."/>
            <person name="Salamov A."/>
            <person name="Wisecaver J."/>
            <person name="Long T.M."/>
            <person name="Aerts A.L."/>
            <person name="Barry K."/>
            <person name="Choi C."/>
            <person name="Clum A."/>
            <person name="Coughlan A.Y."/>
            <person name="Deshpande S."/>
            <person name="Douglass A.P."/>
            <person name="Hanson S.J."/>
            <person name="Klenk H.-P."/>
            <person name="Labutti K."/>
            <person name="Lapidus A."/>
            <person name="Lindquist E."/>
            <person name="Lipzen A."/>
            <person name="Meier-Kolthoff J.P."/>
            <person name="Ohm R.A."/>
            <person name="Otillar R.P."/>
            <person name="Pangilinan J."/>
            <person name="Peng Y."/>
            <person name="Rokas A."/>
            <person name="Rosa C.A."/>
            <person name="Scheuner C."/>
            <person name="Sibirny A.A."/>
            <person name="Slot J.C."/>
            <person name="Stielow J.B."/>
            <person name="Sun H."/>
            <person name="Kurtzman C.P."/>
            <person name="Blackwell M."/>
            <person name="Jeffries T.W."/>
            <person name="Grigoriev I.V."/>
        </authorList>
    </citation>
    <scope>NUCLEOTIDE SEQUENCE [LARGE SCALE GENOMIC DNA]</scope>
    <source>
        <strain evidence="15">NRRL Y-17796</strain>
    </source>
</reference>
<dbReference type="PANTHER" id="PTHR24056:SF0">
    <property type="entry name" value="CYCLIN-DEPENDENT KINASE 7"/>
    <property type="match status" value="1"/>
</dbReference>
<feature type="binding site" evidence="10">
    <location>
        <begin position="14"/>
        <end position="22"/>
    </location>
    <ligand>
        <name>ATP</name>
        <dbReference type="ChEBI" id="CHEBI:30616"/>
    </ligand>
</feature>
<dbReference type="Pfam" id="PF00069">
    <property type="entry name" value="Pkinase"/>
    <property type="match status" value="1"/>
</dbReference>
<feature type="active site" description="Proton acceptor" evidence="9">
    <location>
        <position position="129"/>
    </location>
</feature>
<evidence type="ECO:0000256" key="6">
    <source>
        <dbReference type="ARBA" id="ARBA00022741"/>
    </source>
</evidence>
<dbReference type="AlphaFoldDB" id="A0A1E4TFE6"/>
<dbReference type="InterPro" id="IPR037770">
    <property type="entry name" value="CDK7"/>
</dbReference>
<keyword evidence="5" id="KW-0808">Transferase</keyword>
<evidence type="ECO:0000256" key="9">
    <source>
        <dbReference type="PIRSR" id="PIRSR637770-1"/>
    </source>
</evidence>
<dbReference type="InterPro" id="IPR050108">
    <property type="entry name" value="CDK"/>
</dbReference>
<organism evidence="14 15">
    <name type="scientific">Tortispora caseinolytica NRRL Y-17796</name>
    <dbReference type="NCBI Taxonomy" id="767744"/>
    <lineage>
        <taxon>Eukaryota</taxon>
        <taxon>Fungi</taxon>
        <taxon>Dikarya</taxon>
        <taxon>Ascomycota</taxon>
        <taxon>Saccharomycotina</taxon>
        <taxon>Trigonopsidomycetes</taxon>
        <taxon>Trigonopsidales</taxon>
        <taxon>Trigonopsidaceae</taxon>
        <taxon>Tortispora</taxon>
    </lineage>
</organism>
<dbReference type="EMBL" id="KV453842">
    <property type="protein sequence ID" value="ODV90480.1"/>
    <property type="molecule type" value="Genomic_DNA"/>
</dbReference>
<evidence type="ECO:0000256" key="1">
    <source>
        <dbReference type="ARBA" id="ARBA00006485"/>
    </source>
</evidence>
<dbReference type="GO" id="GO:0006995">
    <property type="term" value="P:cellular response to nitrogen starvation"/>
    <property type="evidence" value="ECO:0007669"/>
    <property type="project" value="EnsemblFungi"/>
</dbReference>
<accession>A0A1E4TFE6</accession>
<dbReference type="GO" id="GO:0004693">
    <property type="term" value="F:cyclin-dependent protein serine/threonine kinase activity"/>
    <property type="evidence" value="ECO:0007669"/>
    <property type="project" value="EnsemblFungi"/>
</dbReference>
<evidence type="ECO:0000313" key="15">
    <source>
        <dbReference type="Proteomes" id="UP000095023"/>
    </source>
</evidence>
<dbReference type="CDD" id="cd07841">
    <property type="entry name" value="STKc_CDK7"/>
    <property type="match status" value="1"/>
</dbReference>
<dbReference type="InterPro" id="IPR011009">
    <property type="entry name" value="Kinase-like_dom_sf"/>
</dbReference>
<dbReference type="PROSITE" id="PS50011">
    <property type="entry name" value="PROTEIN_KINASE_DOM"/>
    <property type="match status" value="1"/>
</dbReference>
<dbReference type="GO" id="GO:0000785">
    <property type="term" value="C:chromatin"/>
    <property type="evidence" value="ECO:0007669"/>
    <property type="project" value="EnsemblFungi"/>
</dbReference>
<feature type="binding site" evidence="10 11">
    <location>
        <position position="36"/>
    </location>
    <ligand>
        <name>ATP</name>
        <dbReference type="ChEBI" id="CHEBI:30616"/>
    </ligand>
</feature>
<keyword evidence="15" id="KW-1185">Reference proteome</keyword>
<evidence type="ECO:0000256" key="11">
    <source>
        <dbReference type="PROSITE-ProRule" id="PRU10141"/>
    </source>
</evidence>
<evidence type="ECO:0000256" key="8">
    <source>
        <dbReference type="ARBA" id="ARBA00022840"/>
    </source>
</evidence>
<comment type="similarity">
    <text evidence="1">Belongs to the protein kinase superfamily. CMGC Ser/Thr protein kinase family. CDC2/CDKX subfamily.</text>
</comment>
<evidence type="ECO:0000256" key="2">
    <source>
        <dbReference type="ARBA" id="ARBA00012409"/>
    </source>
</evidence>
<dbReference type="GO" id="GO:0005829">
    <property type="term" value="C:cytosol"/>
    <property type="evidence" value="ECO:0007669"/>
    <property type="project" value="EnsemblFungi"/>
</dbReference>
<protein>
    <recommendedName>
        <fullName evidence="2">[RNA-polymerase]-subunit kinase</fullName>
        <ecNumber evidence="2">2.7.11.23</ecNumber>
    </recommendedName>
</protein>
<dbReference type="PROSITE" id="PS00108">
    <property type="entry name" value="PROTEIN_KINASE_ST"/>
    <property type="match status" value="1"/>
</dbReference>
<keyword evidence="7" id="KW-0418">Kinase</keyword>
<dbReference type="GO" id="GO:0006289">
    <property type="term" value="P:nucleotide-excision repair"/>
    <property type="evidence" value="ECO:0007669"/>
    <property type="project" value="EnsemblFungi"/>
</dbReference>
<evidence type="ECO:0000256" key="3">
    <source>
        <dbReference type="ARBA" id="ARBA00022527"/>
    </source>
</evidence>
<dbReference type="GO" id="GO:0010508">
    <property type="term" value="P:positive regulation of autophagy"/>
    <property type="evidence" value="ECO:0007669"/>
    <property type="project" value="EnsemblFungi"/>
</dbReference>
<keyword evidence="4" id="KW-0597">Phosphoprotein</keyword>
<dbReference type="GO" id="GO:0016251">
    <property type="term" value="F:RNA polymerase II general transcription initiation factor activity"/>
    <property type="evidence" value="ECO:0007669"/>
    <property type="project" value="EnsemblFungi"/>
</dbReference>
<feature type="domain" description="Protein kinase" evidence="13">
    <location>
        <begin position="8"/>
        <end position="295"/>
    </location>
</feature>
<dbReference type="SMART" id="SM00220">
    <property type="entry name" value="S_TKc"/>
    <property type="match status" value="1"/>
</dbReference>
<keyword evidence="3 12" id="KW-0723">Serine/threonine-protein kinase</keyword>
<dbReference type="GO" id="GO:1905866">
    <property type="term" value="P:positive regulation of Atg1/ULK1 kinase complex assembly"/>
    <property type="evidence" value="ECO:0007669"/>
    <property type="project" value="EnsemblFungi"/>
</dbReference>
<dbReference type="PANTHER" id="PTHR24056">
    <property type="entry name" value="CELL DIVISION PROTEIN KINASE"/>
    <property type="match status" value="1"/>
</dbReference>
<dbReference type="GO" id="GO:0070985">
    <property type="term" value="C:transcription factor TFIIK complex"/>
    <property type="evidence" value="ECO:0007669"/>
    <property type="project" value="EnsemblFungi"/>
</dbReference>
<proteinExistence type="inferred from homology"/>